<sequence length="223" mass="24370">MTSVGVEEFTVHSPYFRVFPHNAPHTLPQLITKWHYEIRARTIISSSSLFLSPLPAVLEYSGIVNPPARVTAESLVSAGKSVEFVTRLPYSPVVGGSINKLVPLRFYGLFIDGGADVQIKQSSPDADSSKILIALPQFAARSCVLPWLNTVATDAGLARCQMQVNAAGDLCAICQEKMHAPILLRCKHIFCEGCATEWLEVGERERERGLVPCVGLWSDGDFA</sequence>
<proteinExistence type="predicted"/>
<name>A0ACB9S418_9MYRT</name>
<reference evidence="2" key="1">
    <citation type="journal article" date="2023" name="Front. Plant Sci.">
        <title>Chromosomal-level genome assembly of Melastoma candidum provides insights into trichome evolution.</title>
        <authorList>
            <person name="Zhong Y."/>
            <person name="Wu W."/>
            <person name="Sun C."/>
            <person name="Zou P."/>
            <person name="Liu Y."/>
            <person name="Dai S."/>
            <person name="Zhou R."/>
        </authorList>
    </citation>
    <scope>NUCLEOTIDE SEQUENCE [LARGE SCALE GENOMIC DNA]</scope>
</reference>
<dbReference type="EMBL" id="CM042881">
    <property type="protein sequence ID" value="KAI4384589.1"/>
    <property type="molecule type" value="Genomic_DNA"/>
</dbReference>
<dbReference type="Proteomes" id="UP001057402">
    <property type="component" value="Chromosome 2"/>
</dbReference>
<keyword evidence="2" id="KW-1185">Reference proteome</keyword>
<comment type="caution">
    <text evidence="1">The sequence shown here is derived from an EMBL/GenBank/DDBJ whole genome shotgun (WGS) entry which is preliminary data.</text>
</comment>
<evidence type="ECO:0000313" key="2">
    <source>
        <dbReference type="Proteomes" id="UP001057402"/>
    </source>
</evidence>
<accession>A0ACB9S418</accession>
<gene>
    <name evidence="1" type="ORF">MLD38_002718</name>
</gene>
<evidence type="ECO:0000313" key="1">
    <source>
        <dbReference type="EMBL" id="KAI4384589.1"/>
    </source>
</evidence>
<organism evidence="1 2">
    <name type="scientific">Melastoma candidum</name>
    <dbReference type="NCBI Taxonomy" id="119954"/>
    <lineage>
        <taxon>Eukaryota</taxon>
        <taxon>Viridiplantae</taxon>
        <taxon>Streptophyta</taxon>
        <taxon>Embryophyta</taxon>
        <taxon>Tracheophyta</taxon>
        <taxon>Spermatophyta</taxon>
        <taxon>Magnoliopsida</taxon>
        <taxon>eudicotyledons</taxon>
        <taxon>Gunneridae</taxon>
        <taxon>Pentapetalae</taxon>
        <taxon>rosids</taxon>
        <taxon>malvids</taxon>
        <taxon>Myrtales</taxon>
        <taxon>Melastomataceae</taxon>
        <taxon>Melastomatoideae</taxon>
        <taxon>Melastomateae</taxon>
        <taxon>Melastoma</taxon>
    </lineage>
</organism>
<protein>
    <submittedName>
        <fullName evidence="1">Uncharacterized protein</fullName>
    </submittedName>
</protein>